<comment type="caution">
    <text evidence="3">The sequence shown here is derived from an EMBL/GenBank/DDBJ whole genome shotgun (WGS) entry which is preliminary data.</text>
</comment>
<proteinExistence type="predicted"/>
<dbReference type="InterPro" id="IPR042001">
    <property type="entry name" value="Sortase_F"/>
</dbReference>
<dbReference type="Gene3D" id="2.40.260.10">
    <property type="entry name" value="Sortase"/>
    <property type="match status" value="1"/>
</dbReference>
<dbReference type="SUPFAM" id="SSF63817">
    <property type="entry name" value="Sortase"/>
    <property type="match status" value="1"/>
</dbReference>
<dbReference type="Pfam" id="PF04203">
    <property type="entry name" value="Sortase"/>
    <property type="match status" value="1"/>
</dbReference>
<protein>
    <submittedName>
        <fullName evidence="3">Sortase family protein</fullName>
    </submittedName>
</protein>
<dbReference type="PROSITE" id="PS51257">
    <property type="entry name" value="PROKAR_LIPOPROTEIN"/>
    <property type="match status" value="1"/>
</dbReference>
<name>A0A3N2BFI4_9MICO</name>
<keyword evidence="1" id="KW-0378">Hydrolase</keyword>
<organism evidence="3 4">
    <name type="scientific">Bogoriella caseilytica</name>
    <dbReference type="NCBI Taxonomy" id="56055"/>
    <lineage>
        <taxon>Bacteria</taxon>
        <taxon>Bacillati</taxon>
        <taxon>Actinomycetota</taxon>
        <taxon>Actinomycetes</taxon>
        <taxon>Micrococcales</taxon>
        <taxon>Bogoriellaceae</taxon>
        <taxon>Bogoriella</taxon>
    </lineage>
</organism>
<keyword evidence="4" id="KW-1185">Reference proteome</keyword>
<evidence type="ECO:0000256" key="2">
    <source>
        <dbReference type="SAM" id="MobiDB-lite"/>
    </source>
</evidence>
<feature type="compositionally biased region" description="Basic and acidic residues" evidence="2">
    <location>
        <begin position="42"/>
        <end position="52"/>
    </location>
</feature>
<dbReference type="OrthoDB" id="525039at2"/>
<dbReference type="InterPro" id="IPR023365">
    <property type="entry name" value="Sortase_dom-sf"/>
</dbReference>
<accession>A0A3N2BFI4</accession>
<dbReference type="GO" id="GO:0016787">
    <property type="term" value="F:hydrolase activity"/>
    <property type="evidence" value="ECO:0007669"/>
    <property type="project" value="UniProtKB-KW"/>
</dbReference>
<feature type="region of interest" description="Disordered" evidence="2">
    <location>
        <begin position="20"/>
        <end position="72"/>
    </location>
</feature>
<dbReference type="InterPro" id="IPR005754">
    <property type="entry name" value="Sortase"/>
</dbReference>
<dbReference type="Proteomes" id="UP000280668">
    <property type="component" value="Unassembled WGS sequence"/>
</dbReference>
<sequence>MRRLIGTVVALLVITGCTSTDEADGVGSAAGVPPVAEPTADAPREVPSRGDAPDESGAAAQEDDVTPPRTSTIARDIPITSAAELPVPREQSAPVRVEVPALDADLPIDPVGVEADGEMEIPEDAARAGWYRFGPTAGADSGTVVLAAHAGSNITPLGPLRNLIDLEPGDLIEVTREDGASLTYVVESSEMIPKATIDLSEHFRREGDHRLVLFTCDGEWQDDVLSYTDNAVVTATLATS</sequence>
<evidence type="ECO:0000313" key="3">
    <source>
        <dbReference type="EMBL" id="ROR73995.1"/>
    </source>
</evidence>
<reference evidence="3 4" key="1">
    <citation type="submission" date="2018-11" db="EMBL/GenBank/DDBJ databases">
        <title>Sequencing the genomes of 1000 actinobacteria strains.</title>
        <authorList>
            <person name="Klenk H.-P."/>
        </authorList>
    </citation>
    <scope>NUCLEOTIDE SEQUENCE [LARGE SCALE GENOMIC DNA]</scope>
    <source>
        <strain evidence="3 4">DSM 11294</strain>
    </source>
</reference>
<evidence type="ECO:0000256" key="1">
    <source>
        <dbReference type="ARBA" id="ARBA00022801"/>
    </source>
</evidence>
<evidence type="ECO:0000313" key="4">
    <source>
        <dbReference type="Proteomes" id="UP000280668"/>
    </source>
</evidence>
<dbReference type="CDD" id="cd05829">
    <property type="entry name" value="Sortase_F"/>
    <property type="match status" value="1"/>
</dbReference>
<dbReference type="RefSeq" id="WP_123304343.1">
    <property type="nucleotide sequence ID" value="NZ_RKHK01000001.1"/>
</dbReference>
<dbReference type="AlphaFoldDB" id="A0A3N2BFI4"/>
<gene>
    <name evidence="3" type="ORF">EDD31_2390</name>
</gene>
<dbReference type="EMBL" id="RKHK01000001">
    <property type="protein sequence ID" value="ROR73995.1"/>
    <property type="molecule type" value="Genomic_DNA"/>
</dbReference>